<reference evidence="2" key="1">
    <citation type="journal article" date="2011" name="J. Bacteriol.">
        <title>Genome sequences of eight morphologically diverse alphaproteobacteria.</title>
        <authorList>
            <consortium name="US DOE Joint Genome Institute"/>
            <person name="Brown P.J."/>
            <person name="Kysela D.T."/>
            <person name="Buechlein A."/>
            <person name="Hemmerich C."/>
            <person name="Brun Y.V."/>
        </authorList>
    </citation>
    <scope>NUCLEOTIDE SEQUENCE [LARGE SCALE GENOMIC DNA]</scope>
    <source>
        <strain evidence="2">ATCC 49814 / DSM 5838 / IFAM 1418</strain>
    </source>
</reference>
<dbReference type="OrthoDB" id="6064780at2"/>
<dbReference type="EMBL" id="CP001678">
    <property type="protein sequence ID" value="ACT59959.1"/>
    <property type="molecule type" value="Genomic_DNA"/>
</dbReference>
<proteinExistence type="predicted"/>
<organism evidence="1 2">
    <name type="scientific">Hirschia baltica (strain ATCC 49814 / DSM 5838 / IFAM 1418)</name>
    <dbReference type="NCBI Taxonomy" id="582402"/>
    <lineage>
        <taxon>Bacteria</taxon>
        <taxon>Pseudomonadati</taxon>
        <taxon>Pseudomonadota</taxon>
        <taxon>Alphaproteobacteria</taxon>
        <taxon>Hyphomonadales</taxon>
        <taxon>Hyphomonadaceae</taxon>
        <taxon>Hirschia</taxon>
    </lineage>
</organism>
<dbReference type="KEGG" id="hba:Hbal_2279"/>
<keyword evidence="2" id="KW-1185">Reference proteome</keyword>
<protein>
    <submittedName>
        <fullName evidence="1">Uncharacterized protein</fullName>
    </submittedName>
</protein>
<name>C6XMP5_HIRBI</name>
<dbReference type="eggNOG" id="ENOG503394N">
    <property type="taxonomic scope" value="Bacteria"/>
</dbReference>
<dbReference type="AlphaFoldDB" id="C6XMP5"/>
<dbReference type="Proteomes" id="UP000002745">
    <property type="component" value="Chromosome"/>
</dbReference>
<accession>C6XMP5</accession>
<dbReference type="RefSeq" id="WP_015828109.1">
    <property type="nucleotide sequence ID" value="NC_012982.1"/>
</dbReference>
<sequence length="205" mass="24038">MKKIRIREFERYIFRNPTSDLHMLRQIEIEMTRHQCDGTLEMSTKATQLRTNQLKQYRENRAAALFTYGMSIVQGHDIFYAPVEDQDFDFITTWTNQDTQHYCTVQLKELVPESLNPNSTIEELLEKLGKYGDSRDLTIAIQINRAGNWNPNSLKLSRKLPLNGIWFFHASAEDQSKFIIWGDWLNDEPCVGLEFDYPKPLGILF</sequence>
<evidence type="ECO:0000313" key="2">
    <source>
        <dbReference type="Proteomes" id="UP000002745"/>
    </source>
</evidence>
<gene>
    <name evidence="1" type="ordered locus">Hbal_2279</name>
</gene>
<evidence type="ECO:0000313" key="1">
    <source>
        <dbReference type="EMBL" id="ACT59959.1"/>
    </source>
</evidence>
<dbReference type="HOGENOM" id="CLU_1336005_0_0_5"/>